<evidence type="ECO:0000313" key="5">
    <source>
        <dbReference type="Proteomes" id="UP000311919"/>
    </source>
</evidence>
<evidence type="ECO:0000256" key="2">
    <source>
        <dbReference type="RuleBase" id="RU367078"/>
    </source>
</evidence>
<keyword evidence="2" id="KW-0472">Membrane</keyword>
<keyword evidence="2" id="KW-0256">Endoplasmic reticulum</keyword>
<feature type="transmembrane region" description="Helical" evidence="2">
    <location>
        <begin position="119"/>
        <end position="138"/>
    </location>
</feature>
<dbReference type="SMART" id="SM00014">
    <property type="entry name" value="acidPPc"/>
    <property type="match status" value="1"/>
</dbReference>
<dbReference type="GO" id="GO:0006487">
    <property type="term" value="P:protein N-linked glycosylation"/>
    <property type="evidence" value="ECO:0007669"/>
    <property type="project" value="UniProtKB-UniRule"/>
</dbReference>
<dbReference type="Pfam" id="PF01569">
    <property type="entry name" value="PAP2"/>
    <property type="match status" value="1"/>
</dbReference>
<comment type="function">
    <text evidence="2">Required for efficient N-glycosylation. Necessary for maintaining optimal levels of dolichol-linked oligosaccharides. Hydrolyzes dolichyl pyrophosphate at a very high rate and dolichyl monophosphate at a much lower rate. Does not act on phosphatidate.</text>
</comment>
<keyword evidence="1 2" id="KW-0378">Hydrolase</keyword>
<dbReference type="Proteomes" id="UP000311919">
    <property type="component" value="Unassembled WGS sequence"/>
</dbReference>
<dbReference type="Gene3D" id="1.20.144.10">
    <property type="entry name" value="Phosphatidic acid phosphatase type 2/haloperoxidase"/>
    <property type="match status" value="1"/>
</dbReference>
<gene>
    <name evidence="4" type="ORF">EWB00_006145</name>
</gene>
<comment type="subcellular location">
    <subcellularLocation>
        <location evidence="2">Endoplasmic reticulum membrane</location>
        <topology evidence="2">Multi-pass membrane protein</topology>
    </subcellularLocation>
</comment>
<dbReference type="GO" id="GO:0047874">
    <property type="term" value="F:dolichyldiphosphatase activity"/>
    <property type="evidence" value="ECO:0007669"/>
    <property type="project" value="UniProtKB-UniRule"/>
</dbReference>
<organism evidence="4 5">
    <name type="scientific">Schistosoma japonicum</name>
    <name type="common">Blood fluke</name>
    <dbReference type="NCBI Taxonomy" id="6182"/>
    <lineage>
        <taxon>Eukaryota</taxon>
        <taxon>Metazoa</taxon>
        <taxon>Spiralia</taxon>
        <taxon>Lophotrochozoa</taxon>
        <taxon>Platyhelminthes</taxon>
        <taxon>Trematoda</taxon>
        <taxon>Digenea</taxon>
        <taxon>Strigeidida</taxon>
        <taxon>Schistosomatoidea</taxon>
        <taxon>Schistosomatidae</taxon>
        <taxon>Schistosoma</taxon>
    </lineage>
</organism>
<dbReference type="GO" id="GO:0008610">
    <property type="term" value="P:lipid biosynthetic process"/>
    <property type="evidence" value="ECO:0007669"/>
    <property type="project" value="TreeGrafter"/>
</dbReference>
<dbReference type="STRING" id="6182.A0A4Z2CZA8"/>
<evidence type="ECO:0000313" key="4">
    <source>
        <dbReference type="EMBL" id="TNN09595.1"/>
    </source>
</evidence>
<feature type="transmembrane region" description="Helical" evidence="2">
    <location>
        <begin position="12"/>
        <end position="29"/>
    </location>
</feature>
<comment type="pathway">
    <text evidence="2">Protein modification; protein glycosylation.</text>
</comment>
<dbReference type="SUPFAM" id="SSF48317">
    <property type="entry name" value="Acid phosphatase/Vanadium-dependent haloperoxidase"/>
    <property type="match status" value="1"/>
</dbReference>
<feature type="transmembrane region" description="Helical" evidence="2">
    <location>
        <begin position="177"/>
        <end position="199"/>
    </location>
</feature>
<feature type="transmembrane region" description="Helical" evidence="2">
    <location>
        <begin position="77"/>
        <end position="99"/>
    </location>
</feature>
<keyword evidence="2" id="KW-1133">Transmembrane helix</keyword>
<dbReference type="OrthoDB" id="302705at2759"/>
<dbReference type="EC" id="3.6.1.43" evidence="2"/>
<evidence type="ECO:0000256" key="1">
    <source>
        <dbReference type="ARBA" id="ARBA00022801"/>
    </source>
</evidence>
<dbReference type="AlphaFoldDB" id="A0A4Z2CZA8"/>
<dbReference type="GO" id="GO:0005789">
    <property type="term" value="C:endoplasmic reticulum membrane"/>
    <property type="evidence" value="ECO:0007669"/>
    <property type="project" value="UniProtKB-SubCell"/>
</dbReference>
<comment type="caution">
    <text evidence="4">The sequence shown here is derived from an EMBL/GenBank/DDBJ whole genome shotgun (WGS) entry which is preliminary data.</text>
</comment>
<dbReference type="PANTHER" id="PTHR11247">
    <property type="entry name" value="PALMITOYL-PROTEIN THIOESTERASE/DOLICHYLDIPHOSPHATASE 1"/>
    <property type="match status" value="1"/>
</dbReference>
<dbReference type="InterPro" id="IPR036938">
    <property type="entry name" value="PAP2/HPO_sf"/>
</dbReference>
<keyword evidence="5" id="KW-1185">Reference proteome</keyword>
<keyword evidence="2" id="KW-0812">Transmembrane</keyword>
<proteinExistence type="inferred from homology"/>
<dbReference type="InterPro" id="IPR000326">
    <property type="entry name" value="PAP2/HPO"/>
</dbReference>
<dbReference type="EMBL" id="SKCS01000393">
    <property type="protein sequence ID" value="TNN09595.1"/>
    <property type="molecule type" value="Genomic_DNA"/>
</dbReference>
<comment type="catalytic activity">
    <reaction evidence="2">
        <text>a di-trans,poly-cis-dolichyl diphosphate + H2O = a di-trans,poly-cis-dolichyl phosphate + phosphate + H(+)</text>
        <dbReference type="Rhea" id="RHEA:14385"/>
        <dbReference type="Rhea" id="RHEA-COMP:19498"/>
        <dbReference type="Rhea" id="RHEA-COMP:19506"/>
        <dbReference type="ChEBI" id="CHEBI:15377"/>
        <dbReference type="ChEBI" id="CHEBI:15378"/>
        <dbReference type="ChEBI" id="CHEBI:43474"/>
        <dbReference type="ChEBI" id="CHEBI:57497"/>
        <dbReference type="ChEBI" id="CHEBI:57683"/>
        <dbReference type="EC" id="3.6.1.43"/>
    </reaction>
</comment>
<protein>
    <recommendedName>
        <fullName evidence="2">Dolichyldiphosphatase</fullName>
        <ecNumber evidence="2">3.6.1.43</ecNumber>
    </recommendedName>
</protein>
<feature type="domain" description="Phosphatidic acid phosphatase type 2/haloperoxidase" evidence="3">
    <location>
        <begin position="76"/>
        <end position="192"/>
    </location>
</feature>
<sequence>MASELSWKPLSLFYVEYPIGIVYFYFYNLRRSIWETTGILKYGANIHYYQQRNPYCIQERFAYSTTHCKNYHLVPKLFYFLGCLSNELSNYALKSLIMQQRPFPSLHPSIESSGMPSNHAQFMGFFCAYTTLFLSIRLSQRSLSRRTTLFIYLLCISTTLIVCYSRVYLLYHTLFQVIVGITVGGLFGTVWFLVVHYALTPIFPRITDSCIGQFLMLQDFTHINNFVQFEYTVVRNHIRRIRPEVPM</sequence>
<dbReference type="PANTHER" id="PTHR11247:SF1">
    <property type="entry name" value="DOLICHYLDIPHOSPHATASE 1"/>
    <property type="match status" value="1"/>
</dbReference>
<name>A0A4Z2CZA8_SCHJA</name>
<feature type="transmembrane region" description="Helical" evidence="2">
    <location>
        <begin position="150"/>
        <end position="171"/>
    </location>
</feature>
<dbReference type="UniPathway" id="UPA00378"/>
<reference evidence="4 5" key="1">
    <citation type="submission" date="2019-03" db="EMBL/GenBank/DDBJ databases">
        <title>An improved genome assembly of the fluke Schistosoma japonicum.</title>
        <authorList>
            <person name="Hu W."/>
            <person name="Luo F."/>
            <person name="Yin M."/>
            <person name="Mo X."/>
            <person name="Sun C."/>
            <person name="Wu Q."/>
            <person name="Zhu B."/>
            <person name="Xiang M."/>
            <person name="Wang J."/>
            <person name="Wang Y."/>
            <person name="Zhang T."/>
            <person name="Xu B."/>
            <person name="Zheng H."/>
            <person name="Feng Z."/>
        </authorList>
    </citation>
    <scope>NUCLEOTIDE SEQUENCE [LARGE SCALE GENOMIC DNA]</scope>
    <source>
        <strain evidence="4">HuSjv2</strain>
        <tissue evidence="4">Worms</tissue>
    </source>
</reference>
<accession>A0A4Z2CZA8</accession>
<evidence type="ECO:0000259" key="3">
    <source>
        <dbReference type="SMART" id="SM00014"/>
    </source>
</evidence>
<comment type="similarity">
    <text evidence="2">Belongs to the dolichyldiphosphatase family.</text>
</comment>